<gene>
    <name evidence="2" type="ORF">BABINDRAFT_163411</name>
</gene>
<organism evidence="2 3">
    <name type="scientific">Babjeviella inositovora NRRL Y-12698</name>
    <dbReference type="NCBI Taxonomy" id="984486"/>
    <lineage>
        <taxon>Eukaryota</taxon>
        <taxon>Fungi</taxon>
        <taxon>Dikarya</taxon>
        <taxon>Ascomycota</taxon>
        <taxon>Saccharomycotina</taxon>
        <taxon>Pichiomycetes</taxon>
        <taxon>Serinales incertae sedis</taxon>
        <taxon>Babjeviella</taxon>
    </lineage>
</organism>
<dbReference type="InterPro" id="IPR022757">
    <property type="entry name" value="Gsf2"/>
</dbReference>
<evidence type="ECO:0000256" key="1">
    <source>
        <dbReference type="SAM" id="Phobius"/>
    </source>
</evidence>
<feature type="transmembrane region" description="Helical" evidence="1">
    <location>
        <begin position="193"/>
        <end position="220"/>
    </location>
</feature>
<evidence type="ECO:0000313" key="2">
    <source>
        <dbReference type="EMBL" id="ODQ77703.1"/>
    </source>
</evidence>
<name>A0A1E3QJ10_9ASCO</name>
<keyword evidence="3" id="KW-1185">Reference proteome</keyword>
<dbReference type="STRING" id="984486.A0A1E3QJ10"/>
<dbReference type="Pfam" id="PF11055">
    <property type="entry name" value="Gsf2"/>
    <property type="match status" value="1"/>
</dbReference>
<dbReference type="AlphaFoldDB" id="A0A1E3QJ10"/>
<dbReference type="RefSeq" id="XP_018983031.1">
    <property type="nucleotide sequence ID" value="XM_019129900.1"/>
</dbReference>
<protein>
    <submittedName>
        <fullName evidence="2">Uncharacterized protein</fullName>
    </submittedName>
</protein>
<dbReference type="Proteomes" id="UP000094336">
    <property type="component" value="Unassembled WGS sequence"/>
</dbReference>
<keyword evidence="1" id="KW-0472">Membrane</keyword>
<accession>A0A1E3QJ10</accession>
<keyword evidence="1" id="KW-1133">Transmembrane helix</keyword>
<dbReference type="OrthoDB" id="4076669at2759"/>
<dbReference type="EMBL" id="KV454439">
    <property type="protein sequence ID" value="ODQ77703.1"/>
    <property type="molecule type" value="Genomic_DNA"/>
</dbReference>
<reference evidence="3" key="1">
    <citation type="submission" date="2016-05" db="EMBL/GenBank/DDBJ databases">
        <title>Comparative genomics of biotechnologically important yeasts.</title>
        <authorList>
            <consortium name="DOE Joint Genome Institute"/>
            <person name="Riley R."/>
            <person name="Haridas S."/>
            <person name="Wolfe K.H."/>
            <person name="Lopes M.R."/>
            <person name="Hittinger C.T."/>
            <person name="Goker M."/>
            <person name="Salamov A."/>
            <person name="Wisecaver J."/>
            <person name="Long T.M."/>
            <person name="Aerts A.L."/>
            <person name="Barry K."/>
            <person name="Choi C."/>
            <person name="Clum A."/>
            <person name="Coughlan A.Y."/>
            <person name="Deshpande S."/>
            <person name="Douglass A.P."/>
            <person name="Hanson S.J."/>
            <person name="Klenk H.-P."/>
            <person name="Labutti K."/>
            <person name="Lapidus A."/>
            <person name="Lindquist E."/>
            <person name="Lipzen A."/>
            <person name="Meier-Kolthoff J.P."/>
            <person name="Ohm R.A."/>
            <person name="Otillar R.P."/>
            <person name="Pangilinan J."/>
            <person name="Peng Y."/>
            <person name="Rokas A."/>
            <person name="Rosa C.A."/>
            <person name="Scheuner C."/>
            <person name="Sibirny A.A."/>
            <person name="Slot J.C."/>
            <person name="Stielow J.B."/>
            <person name="Sun H."/>
            <person name="Kurtzman C.P."/>
            <person name="Blackwell M."/>
            <person name="Grigoriev I.V."/>
            <person name="Jeffries T.W."/>
        </authorList>
    </citation>
    <scope>NUCLEOTIDE SEQUENCE [LARGE SCALE GENOMIC DNA]</scope>
    <source>
        <strain evidence="3">NRRL Y-12698</strain>
    </source>
</reference>
<proteinExistence type="predicted"/>
<dbReference type="GeneID" id="30147753"/>
<sequence length="385" mass="43396">MSEEEAILNGLNETEAEGLLEIYVRMNGDCEKDYCFTISVNDRFQDLHKIFDTLPLALRPSILYHLKPVAFQISTHPGFLTRDGGLLHTYDADKPQYLKSVDQNEKIADHVWPGQLIVPLWERNLQTQLVLISVLGLWLYTDLPDFISPTPGICMTNQFTRFCAYLVSSLGYDDMANTLLDEMHNDMGEGGQIAFFAFHVVKAAILTLIIWSGIFNPYTFTPMGRFSKMKTVKDLTREELLAIGWTGSRHATTDEYKEYFKETRVKQYGGIIGASRAGVFQEMSTMGVQLGPGEGFDTPVTEASGKLSLEAMRKSEKFVLNYEYLAALGEVFEAQIDALTDIKLLAQAVKDYRRYGPMASSEKVHELYLQRKMLGNGKISVTEAN</sequence>
<keyword evidence="1" id="KW-0812">Transmembrane</keyword>
<evidence type="ECO:0000313" key="3">
    <source>
        <dbReference type="Proteomes" id="UP000094336"/>
    </source>
</evidence>